<dbReference type="PANTHER" id="PTHR30346:SF29">
    <property type="entry name" value="LYSR SUBSTRATE-BINDING"/>
    <property type="match status" value="1"/>
</dbReference>
<proteinExistence type="inferred from homology"/>
<dbReference type="RefSeq" id="WP_203819342.1">
    <property type="nucleotide sequence ID" value="NZ_BAAABP010000063.1"/>
</dbReference>
<evidence type="ECO:0000256" key="4">
    <source>
        <dbReference type="ARBA" id="ARBA00023163"/>
    </source>
</evidence>
<keyword evidence="7" id="KW-1185">Reference proteome</keyword>
<dbReference type="InterPro" id="IPR036390">
    <property type="entry name" value="WH_DNA-bd_sf"/>
</dbReference>
<keyword evidence="4" id="KW-0804">Transcription</keyword>
<dbReference type="Proteomes" id="UP000598174">
    <property type="component" value="Unassembled WGS sequence"/>
</dbReference>
<dbReference type="Pfam" id="PF03466">
    <property type="entry name" value="LysR_substrate"/>
    <property type="match status" value="1"/>
</dbReference>
<accession>A0A919MHQ6</accession>
<gene>
    <name evidence="6" type="primary">gltC</name>
    <name evidence="6" type="ORF">Afe05nite_47250</name>
</gene>
<dbReference type="GO" id="GO:0032993">
    <property type="term" value="C:protein-DNA complex"/>
    <property type="evidence" value="ECO:0007669"/>
    <property type="project" value="TreeGrafter"/>
</dbReference>
<sequence>METQLLHVFRTVAHLGSITSAARPLRFTQSAVSRQVAALEAELGARLFDRVPRGVTLTEAGRRLLPYAEGILDRLTEARQAVDALRTVGRARLRVGAFPTAVAELVPRALATFRAAYPEAGLTLVEGLTPTLLDRVAAGTADIAVVSASPAAPLDASRFALRHLLDEHLLVAVSVHHRLAGRETVGLAELADDPFIVGSATDESALLHANLPDGFTPKIDIVVADWTGKLGCVAAQLGVALVPALALRAAPADVVLLRLDPADEPTRQVFAATPAGRPPSPAVLAFLTHLRDAATRHDPTKTGA</sequence>
<keyword evidence="2" id="KW-0805">Transcription regulation</keyword>
<evidence type="ECO:0000259" key="5">
    <source>
        <dbReference type="PROSITE" id="PS50931"/>
    </source>
</evidence>
<dbReference type="AlphaFoldDB" id="A0A919MHQ6"/>
<keyword evidence="3" id="KW-0238">DNA-binding</keyword>
<dbReference type="FunFam" id="1.10.10.10:FF:000001">
    <property type="entry name" value="LysR family transcriptional regulator"/>
    <property type="match status" value="1"/>
</dbReference>
<dbReference type="Gene3D" id="1.10.10.10">
    <property type="entry name" value="Winged helix-like DNA-binding domain superfamily/Winged helix DNA-binding domain"/>
    <property type="match status" value="1"/>
</dbReference>
<evidence type="ECO:0000256" key="3">
    <source>
        <dbReference type="ARBA" id="ARBA00023125"/>
    </source>
</evidence>
<dbReference type="Gene3D" id="3.40.190.10">
    <property type="entry name" value="Periplasmic binding protein-like II"/>
    <property type="match status" value="2"/>
</dbReference>
<evidence type="ECO:0000256" key="2">
    <source>
        <dbReference type="ARBA" id="ARBA00023015"/>
    </source>
</evidence>
<dbReference type="PANTHER" id="PTHR30346">
    <property type="entry name" value="TRANSCRIPTIONAL DUAL REGULATOR HCAR-RELATED"/>
    <property type="match status" value="1"/>
</dbReference>
<name>A0A919MHQ6_9ACTN</name>
<dbReference type="GO" id="GO:0003700">
    <property type="term" value="F:DNA-binding transcription factor activity"/>
    <property type="evidence" value="ECO:0007669"/>
    <property type="project" value="InterPro"/>
</dbReference>
<evidence type="ECO:0000313" key="7">
    <source>
        <dbReference type="Proteomes" id="UP000598174"/>
    </source>
</evidence>
<dbReference type="EMBL" id="BOMM01000044">
    <property type="protein sequence ID" value="GIE12885.1"/>
    <property type="molecule type" value="Genomic_DNA"/>
</dbReference>
<comment type="caution">
    <text evidence="6">The sequence shown here is derived from an EMBL/GenBank/DDBJ whole genome shotgun (WGS) entry which is preliminary data.</text>
</comment>
<evidence type="ECO:0000256" key="1">
    <source>
        <dbReference type="ARBA" id="ARBA00009437"/>
    </source>
</evidence>
<dbReference type="Pfam" id="PF00126">
    <property type="entry name" value="HTH_1"/>
    <property type="match status" value="1"/>
</dbReference>
<evidence type="ECO:0000313" key="6">
    <source>
        <dbReference type="EMBL" id="GIE12885.1"/>
    </source>
</evidence>
<dbReference type="SUPFAM" id="SSF46785">
    <property type="entry name" value="Winged helix' DNA-binding domain"/>
    <property type="match status" value="1"/>
</dbReference>
<feature type="domain" description="HTH lysR-type" evidence="5">
    <location>
        <begin position="1"/>
        <end position="58"/>
    </location>
</feature>
<dbReference type="InterPro" id="IPR000847">
    <property type="entry name" value="LysR_HTH_N"/>
</dbReference>
<comment type="similarity">
    <text evidence="1">Belongs to the LysR transcriptional regulatory family.</text>
</comment>
<dbReference type="InterPro" id="IPR036388">
    <property type="entry name" value="WH-like_DNA-bd_sf"/>
</dbReference>
<dbReference type="GO" id="GO:0003677">
    <property type="term" value="F:DNA binding"/>
    <property type="evidence" value="ECO:0007669"/>
    <property type="project" value="UniProtKB-KW"/>
</dbReference>
<organism evidence="6 7">
    <name type="scientific">Paractinoplanes ferrugineus</name>
    <dbReference type="NCBI Taxonomy" id="113564"/>
    <lineage>
        <taxon>Bacteria</taxon>
        <taxon>Bacillati</taxon>
        <taxon>Actinomycetota</taxon>
        <taxon>Actinomycetes</taxon>
        <taxon>Micromonosporales</taxon>
        <taxon>Micromonosporaceae</taxon>
        <taxon>Paractinoplanes</taxon>
    </lineage>
</organism>
<dbReference type="PROSITE" id="PS50931">
    <property type="entry name" value="HTH_LYSR"/>
    <property type="match status" value="1"/>
</dbReference>
<reference evidence="6" key="1">
    <citation type="submission" date="2021-01" db="EMBL/GenBank/DDBJ databases">
        <title>Whole genome shotgun sequence of Actinoplanes ferrugineus NBRC 15555.</title>
        <authorList>
            <person name="Komaki H."/>
            <person name="Tamura T."/>
        </authorList>
    </citation>
    <scope>NUCLEOTIDE SEQUENCE</scope>
    <source>
        <strain evidence="6">NBRC 15555</strain>
    </source>
</reference>
<dbReference type="InterPro" id="IPR005119">
    <property type="entry name" value="LysR_subst-bd"/>
</dbReference>
<protein>
    <submittedName>
        <fullName evidence="6">LysR family transcriptional regulator</fullName>
    </submittedName>
</protein>
<dbReference type="SUPFAM" id="SSF53850">
    <property type="entry name" value="Periplasmic binding protein-like II"/>
    <property type="match status" value="1"/>
</dbReference>
<dbReference type="PRINTS" id="PR00039">
    <property type="entry name" value="HTHLYSR"/>
</dbReference>